<dbReference type="VEuPathDB" id="FungiDB:CJI96_0001487"/>
<organism evidence="7 8">
    <name type="scientific">Candidozyma auris</name>
    <name type="common">Yeast</name>
    <name type="synonym">Candida auris</name>
    <dbReference type="NCBI Taxonomy" id="498019"/>
    <lineage>
        <taxon>Eukaryota</taxon>
        <taxon>Fungi</taxon>
        <taxon>Dikarya</taxon>
        <taxon>Ascomycota</taxon>
        <taxon>Saccharomycotina</taxon>
        <taxon>Pichiomycetes</taxon>
        <taxon>Metschnikowiaceae</taxon>
        <taxon>Candidozyma</taxon>
    </lineage>
</organism>
<dbReference type="Pfam" id="PF10342">
    <property type="entry name" value="Kre9_KNH"/>
    <property type="match status" value="1"/>
</dbReference>
<dbReference type="GO" id="GO:0042546">
    <property type="term" value="P:cell wall biogenesis"/>
    <property type="evidence" value="ECO:0007669"/>
    <property type="project" value="InterPro"/>
</dbReference>
<feature type="signal peptide" evidence="4">
    <location>
        <begin position="1"/>
        <end position="15"/>
    </location>
</feature>
<dbReference type="VEuPathDB" id="FungiDB:QG37_05760"/>
<evidence type="ECO:0000256" key="1">
    <source>
        <dbReference type="ARBA" id="ARBA00004010"/>
    </source>
</evidence>
<evidence type="ECO:0000256" key="4">
    <source>
        <dbReference type="SAM" id="SignalP"/>
    </source>
</evidence>
<evidence type="ECO:0000256" key="3">
    <source>
        <dbReference type="ARBA" id="ARBA00022729"/>
    </source>
</evidence>
<comment type="similarity">
    <text evidence="2">Belongs to the KRE9/KNH1 family.</text>
</comment>
<evidence type="ECO:0000259" key="6">
    <source>
        <dbReference type="Pfam" id="PF10342"/>
    </source>
</evidence>
<dbReference type="VEuPathDB" id="FungiDB:B9J08_000050"/>
<dbReference type="VEuPathDB" id="FungiDB:CJJ09_002016"/>
<accession>A0A0L0NT85</accession>
<dbReference type="PANTHER" id="PTHR28154:SF1">
    <property type="entry name" value="CELL WALL SYNTHESIS PROTEIN KNH1-RELATED"/>
    <property type="match status" value="1"/>
</dbReference>
<dbReference type="GO" id="GO:0006078">
    <property type="term" value="P:(1-&gt;6)-beta-D-glucan biosynthetic process"/>
    <property type="evidence" value="ECO:0007669"/>
    <property type="project" value="InterPro"/>
</dbReference>
<dbReference type="GO" id="GO:0031505">
    <property type="term" value="P:fungal-type cell wall organization"/>
    <property type="evidence" value="ECO:0007669"/>
    <property type="project" value="TreeGrafter"/>
</dbReference>
<reference evidence="8" key="1">
    <citation type="journal article" date="2015" name="BMC Genomics">
        <title>Draft genome of a commonly misdiagnosed multidrug resistant pathogen Candida auris.</title>
        <authorList>
            <person name="Chatterjee S."/>
            <person name="Alampalli S.V."/>
            <person name="Nageshan R.K."/>
            <person name="Chettiar S.T."/>
            <person name="Joshi S."/>
            <person name="Tatu U.S."/>
        </authorList>
    </citation>
    <scope>NUCLEOTIDE SEQUENCE [LARGE SCALE GENOMIC DNA]</scope>
    <source>
        <strain evidence="8">6684</strain>
    </source>
</reference>
<comment type="caution">
    <text evidence="7">The sequence shown here is derived from an EMBL/GenBank/DDBJ whole genome shotgun (WGS) entry which is preliminary data.</text>
</comment>
<evidence type="ECO:0000313" key="8">
    <source>
        <dbReference type="Proteomes" id="UP000037122"/>
    </source>
</evidence>
<dbReference type="PANTHER" id="PTHR28154">
    <property type="entry name" value="CELL WALL SYNTHESIS PROTEIN KNH1-RELATED"/>
    <property type="match status" value="1"/>
</dbReference>
<evidence type="ECO:0000259" key="5">
    <source>
        <dbReference type="Pfam" id="PF05390"/>
    </source>
</evidence>
<comment type="function">
    <text evidence="1">Involved in cell wall beta(1-&gt;6) glucan synthesis.</text>
</comment>
<dbReference type="AlphaFoldDB" id="A0A0L0NT85"/>
<dbReference type="Pfam" id="PF05390">
    <property type="entry name" value="Kre9_KNH1_C"/>
    <property type="match status" value="1"/>
</dbReference>
<dbReference type="Proteomes" id="UP000037122">
    <property type="component" value="Unassembled WGS sequence"/>
</dbReference>
<dbReference type="EMBL" id="LGST01000041">
    <property type="protein sequence ID" value="KND97382.1"/>
    <property type="molecule type" value="Genomic_DNA"/>
</dbReference>
<dbReference type="VEuPathDB" id="FungiDB:CJI97_000056"/>
<sequence>MRSLYLLLLASIALADVDIKKPESGQTFDASGGLAIIEIEWEDDTVSFDFSDLDNAEHYDITLMTGTNDNIGTVKRMGSKLDNTERSFTAKIDNDVGPNGYYFFQIYTQFPYQGYTIHYTNRFRLTGMDGSGSSFTFENALFSESGHQPQPQWNAGGTALKIDLDSFTLTYTAQTGWVRYAPMQMNPTLPVTGTTWSRRHETSSFTPYTAISHFPNAWTTTTAPKTYTIDSKVNSAPINTYPTYYYPASSRIRLATLSNARRKRWV</sequence>
<dbReference type="InterPro" id="IPR045328">
    <property type="entry name" value="Kre9/Knh1"/>
</dbReference>
<keyword evidence="3 4" id="KW-0732">Signal</keyword>
<dbReference type="InterPro" id="IPR008659">
    <property type="entry name" value="Kre9/Knh1_C"/>
</dbReference>
<feature type="domain" description="Yeast cell wall synthesis Kre9/Knh1-like N-terminal" evidence="6">
    <location>
        <begin position="21"/>
        <end position="124"/>
    </location>
</feature>
<dbReference type="VEuPathDB" id="FungiDB:CJJ07_002908"/>
<evidence type="ECO:0000256" key="2">
    <source>
        <dbReference type="ARBA" id="ARBA00006816"/>
    </source>
</evidence>
<dbReference type="GO" id="GO:0005576">
    <property type="term" value="C:extracellular region"/>
    <property type="evidence" value="ECO:0007669"/>
    <property type="project" value="TreeGrafter"/>
</dbReference>
<evidence type="ECO:0000313" key="7">
    <source>
        <dbReference type="EMBL" id="KND97382.1"/>
    </source>
</evidence>
<protein>
    <submittedName>
        <fullName evidence="7">Uncharacterized protein</fullName>
    </submittedName>
</protein>
<feature type="domain" description="Yeast cell wall synthesis Kre9/Knh1 C-terminal" evidence="5">
    <location>
        <begin position="165"/>
        <end position="258"/>
    </location>
</feature>
<feature type="chain" id="PRO_5012272041" evidence="4">
    <location>
        <begin position="16"/>
        <end position="266"/>
    </location>
</feature>
<proteinExistence type="inferred from homology"/>
<name>A0A0L0NT85_CANAR</name>
<gene>
    <name evidence="7" type="ORF">QG37_05760</name>
</gene>
<dbReference type="InterPro" id="IPR018466">
    <property type="entry name" value="Kre9/Knh1-like_N"/>
</dbReference>